<dbReference type="EMBL" id="BFAA01004116">
    <property type="protein sequence ID" value="GCB64569.1"/>
    <property type="molecule type" value="Genomic_DNA"/>
</dbReference>
<dbReference type="OrthoDB" id="9448631at2759"/>
<reference evidence="1 2" key="1">
    <citation type="journal article" date="2018" name="Nat. Ecol. Evol.">
        <title>Shark genomes provide insights into elasmobranch evolution and the origin of vertebrates.</title>
        <authorList>
            <person name="Hara Y"/>
            <person name="Yamaguchi K"/>
            <person name="Onimaru K"/>
            <person name="Kadota M"/>
            <person name="Koyanagi M"/>
            <person name="Keeley SD"/>
            <person name="Tatsumi K"/>
            <person name="Tanaka K"/>
            <person name="Motone F"/>
            <person name="Kageyama Y"/>
            <person name="Nozu R"/>
            <person name="Adachi N"/>
            <person name="Nishimura O"/>
            <person name="Nakagawa R"/>
            <person name="Tanegashima C"/>
            <person name="Kiyatake I"/>
            <person name="Matsumoto R"/>
            <person name="Murakumo K"/>
            <person name="Nishida K"/>
            <person name="Terakita A"/>
            <person name="Kuratani S"/>
            <person name="Sato K"/>
            <person name="Hyodo S Kuraku.S."/>
        </authorList>
    </citation>
    <scope>NUCLEOTIDE SEQUENCE [LARGE SCALE GENOMIC DNA]</scope>
</reference>
<proteinExistence type="predicted"/>
<dbReference type="InterPro" id="IPR037878">
    <property type="entry name" value="SPACA1"/>
</dbReference>
<protein>
    <submittedName>
        <fullName evidence="1">Uncharacterized protein</fullName>
    </submittedName>
</protein>
<dbReference type="Proteomes" id="UP000288216">
    <property type="component" value="Unassembled WGS sequence"/>
</dbReference>
<dbReference type="AlphaFoldDB" id="A0A401NUN4"/>
<name>A0A401NUN4_SCYTO</name>
<evidence type="ECO:0000313" key="1">
    <source>
        <dbReference type="EMBL" id="GCB64569.1"/>
    </source>
</evidence>
<dbReference type="STRING" id="75743.A0A401NUN4"/>
<dbReference type="GO" id="GO:0001675">
    <property type="term" value="P:acrosome assembly"/>
    <property type="evidence" value="ECO:0007669"/>
    <property type="project" value="TreeGrafter"/>
</dbReference>
<keyword evidence="2" id="KW-1185">Reference proteome</keyword>
<dbReference type="GO" id="GO:0002080">
    <property type="term" value="C:acrosomal membrane"/>
    <property type="evidence" value="ECO:0007669"/>
    <property type="project" value="InterPro"/>
</dbReference>
<sequence length="104" mass="11213">MAATINNASLTLAPDAAVLRRLVGSAKQLESSHNTIKGKRPRSNATNTFSAEEFEETGPCSVTCGIGAREILLIKGCPGEERKCVIRVEECRGPVRCGCEYFLL</sequence>
<evidence type="ECO:0000313" key="2">
    <source>
        <dbReference type="Proteomes" id="UP000288216"/>
    </source>
</evidence>
<accession>A0A401NUN4</accession>
<dbReference type="PANTHER" id="PTHR47223">
    <property type="entry name" value="SPERM ACROSOME MEMBRANE-ASSOCIATED PROTEIN 1"/>
    <property type="match status" value="1"/>
</dbReference>
<organism evidence="1 2">
    <name type="scientific">Scyliorhinus torazame</name>
    <name type="common">Cloudy catshark</name>
    <name type="synonym">Catulus torazame</name>
    <dbReference type="NCBI Taxonomy" id="75743"/>
    <lineage>
        <taxon>Eukaryota</taxon>
        <taxon>Metazoa</taxon>
        <taxon>Chordata</taxon>
        <taxon>Craniata</taxon>
        <taxon>Vertebrata</taxon>
        <taxon>Chondrichthyes</taxon>
        <taxon>Elasmobranchii</taxon>
        <taxon>Galeomorphii</taxon>
        <taxon>Galeoidea</taxon>
        <taxon>Carcharhiniformes</taxon>
        <taxon>Scyliorhinidae</taxon>
        <taxon>Scyliorhinus</taxon>
    </lineage>
</organism>
<dbReference type="PANTHER" id="PTHR47223:SF1">
    <property type="entry name" value="SPERM ACROSOME MEMBRANE-ASSOCIATED PROTEIN 1"/>
    <property type="match status" value="1"/>
</dbReference>
<gene>
    <name evidence="1" type="ORF">scyTo_0009833</name>
</gene>
<comment type="caution">
    <text evidence="1">The sequence shown here is derived from an EMBL/GenBank/DDBJ whole genome shotgun (WGS) entry which is preliminary data.</text>
</comment>